<evidence type="ECO:0000256" key="3">
    <source>
        <dbReference type="SAM" id="Phobius"/>
    </source>
</evidence>
<proteinExistence type="inferred from homology"/>
<dbReference type="Gene3D" id="3.90.180.10">
    <property type="entry name" value="Medium-chain alcohol dehydrogenases, catalytic domain"/>
    <property type="match status" value="1"/>
</dbReference>
<organism evidence="5 6">
    <name type="scientific">Talaromyces pinophilus</name>
    <name type="common">Penicillium pinophilum</name>
    <dbReference type="NCBI Taxonomy" id="128442"/>
    <lineage>
        <taxon>Eukaryota</taxon>
        <taxon>Fungi</taxon>
        <taxon>Dikarya</taxon>
        <taxon>Ascomycota</taxon>
        <taxon>Pezizomycotina</taxon>
        <taxon>Eurotiomycetes</taxon>
        <taxon>Eurotiomycetidae</taxon>
        <taxon>Eurotiales</taxon>
        <taxon>Trichocomaceae</taxon>
        <taxon>Talaromyces</taxon>
        <taxon>Talaromyces sect. Talaromyces</taxon>
    </lineage>
</organism>
<dbReference type="AlphaFoldDB" id="A0A0B8N0F4"/>
<feature type="transmembrane region" description="Helical" evidence="3">
    <location>
        <begin position="130"/>
        <end position="148"/>
    </location>
</feature>
<dbReference type="InterPro" id="IPR011032">
    <property type="entry name" value="GroES-like_sf"/>
</dbReference>
<reference evidence="6" key="1">
    <citation type="journal article" date="2015" name="Genome Announc.">
        <title>Draft genome sequence of Talaromyces cellulolyticus strain Y-94, a source of lignocellulosic biomass-degrading enzymes.</title>
        <authorList>
            <person name="Fujii T."/>
            <person name="Koike H."/>
            <person name="Sawayama S."/>
            <person name="Yano S."/>
            <person name="Inoue H."/>
        </authorList>
    </citation>
    <scope>NUCLEOTIDE SEQUENCE [LARGE SCALE GENOMIC DNA]</scope>
    <source>
        <strain evidence="6">Y-94</strain>
    </source>
</reference>
<dbReference type="InterPro" id="IPR036291">
    <property type="entry name" value="NAD(P)-bd_dom_sf"/>
</dbReference>
<dbReference type="CDD" id="cd08249">
    <property type="entry name" value="enoyl_reductase_like"/>
    <property type="match status" value="1"/>
</dbReference>
<evidence type="ECO:0000256" key="1">
    <source>
        <dbReference type="ARBA" id="ARBA00008072"/>
    </source>
</evidence>
<dbReference type="PANTHER" id="PTHR45348">
    <property type="entry name" value="HYPOTHETICAL OXIDOREDUCTASE (EUROFUNG)"/>
    <property type="match status" value="1"/>
</dbReference>
<evidence type="ECO:0000313" key="6">
    <source>
        <dbReference type="Proteomes" id="UP000053095"/>
    </source>
</evidence>
<dbReference type="InterPro" id="IPR013154">
    <property type="entry name" value="ADH-like_N"/>
</dbReference>
<feature type="transmembrane region" description="Helical" evidence="3">
    <location>
        <begin position="168"/>
        <end position="189"/>
    </location>
</feature>
<dbReference type="InterPro" id="IPR013149">
    <property type="entry name" value="ADH-like_C"/>
</dbReference>
<dbReference type="Proteomes" id="UP000053095">
    <property type="component" value="Unassembled WGS sequence"/>
</dbReference>
<evidence type="ECO:0000259" key="4">
    <source>
        <dbReference type="SMART" id="SM00829"/>
    </source>
</evidence>
<dbReference type="Pfam" id="PF08240">
    <property type="entry name" value="ADH_N"/>
    <property type="match status" value="1"/>
</dbReference>
<dbReference type="InterPro" id="IPR020843">
    <property type="entry name" value="ER"/>
</dbReference>
<keyword evidence="6" id="KW-1185">Reference proteome</keyword>
<keyword evidence="3" id="KW-0812">Transmembrane</keyword>
<comment type="similarity">
    <text evidence="1">Belongs to the zinc-containing alcohol dehydrogenase family.</text>
</comment>
<evidence type="ECO:0000256" key="2">
    <source>
        <dbReference type="ARBA" id="ARBA00023002"/>
    </source>
</evidence>
<keyword evidence="3" id="KW-0472">Membrane</keyword>
<dbReference type="PANTHER" id="PTHR45348:SF2">
    <property type="entry name" value="ZINC-TYPE ALCOHOL DEHYDROGENASE-LIKE PROTEIN C2E1P3.01"/>
    <property type="match status" value="1"/>
</dbReference>
<dbReference type="InterPro" id="IPR047122">
    <property type="entry name" value="Trans-enoyl_RdTase-like"/>
</dbReference>
<keyword evidence="3" id="KW-1133">Transmembrane helix</keyword>
<keyword evidence="2" id="KW-0560">Oxidoreductase</keyword>
<dbReference type="SUPFAM" id="SSF50129">
    <property type="entry name" value="GroES-like"/>
    <property type="match status" value="1"/>
</dbReference>
<dbReference type="Gene3D" id="3.40.50.720">
    <property type="entry name" value="NAD(P)-binding Rossmann-like Domain"/>
    <property type="match status" value="1"/>
</dbReference>
<gene>
    <name evidence="5" type="ORF">TCE0_011r00493</name>
</gene>
<dbReference type="EMBL" id="DF933807">
    <property type="protein sequence ID" value="GAM33534.1"/>
    <property type="molecule type" value="Genomic_DNA"/>
</dbReference>
<dbReference type="SMART" id="SM00829">
    <property type="entry name" value="PKS_ER"/>
    <property type="match status" value="1"/>
</dbReference>
<dbReference type="Pfam" id="PF00107">
    <property type="entry name" value="ADH_zinc_N"/>
    <property type="match status" value="1"/>
</dbReference>
<dbReference type="GO" id="GO:0016651">
    <property type="term" value="F:oxidoreductase activity, acting on NAD(P)H"/>
    <property type="evidence" value="ECO:0007669"/>
    <property type="project" value="InterPro"/>
</dbReference>
<accession>A0A0B8N0F4</accession>
<name>A0A0B8N0F4_TALPI</name>
<dbReference type="SUPFAM" id="SSF51735">
    <property type="entry name" value="NAD(P)-binding Rossmann-fold domains"/>
    <property type="match status" value="1"/>
</dbReference>
<evidence type="ECO:0000313" key="5">
    <source>
        <dbReference type="EMBL" id="GAM33534.1"/>
    </source>
</evidence>
<sequence length="360" mass="38323">MAAKVAIPQHQTAIIADPSGNFAVSDSTKVPDLEPDEILIKTSAVALNPVDTKLVGGFVTPGCVFGFDCAGIVVAIGSDVHKDLKVGDRVCGSASGMNKEKPLGGAFAEYVKLVGDLTFKVPDNMSMESAAALGTAIASACMVLFWSLGWPVDLLDGKKPEEPLPPVLVYGGSTTTGTMMLQLLHLCGFPTITTCSPHNFELVKSYGADKVYDYKTPDCPQKIRSDSANLLEYVIDCVSEDSSMKFCYAAMGRAGGYYTALNPFNDRLATRKVITPDWVLATRIAGDGSSWPAPYACDPEPRLRDLAGPLFERIQKLLNEGKIKPHVIKLEPGGLPGVLDGVHTLRNGGVSGQKLVYALA</sequence>
<protein>
    <submittedName>
        <fullName evidence="5">Alcohol dehydrogenase</fullName>
    </submittedName>
</protein>
<feature type="domain" description="Enoyl reductase (ER)" evidence="4">
    <location>
        <begin position="20"/>
        <end position="356"/>
    </location>
</feature>